<comment type="caution">
    <text evidence="1">The sequence shown here is derived from an EMBL/GenBank/DDBJ whole genome shotgun (WGS) entry which is preliminary data.</text>
</comment>
<gene>
    <name evidence="1" type="ORF">FWK35_00034315</name>
</gene>
<feature type="non-terminal residue" evidence="1">
    <location>
        <position position="1"/>
    </location>
</feature>
<evidence type="ECO:0000313" key="2">
    <source>
        <dbReference type="Proteomes" id="UP000478052"/>
    </source>
</evidence>
<dbReference type="OrthoDB" id="6815813at2759"/>
<keyword evidence="2" id="KW-1185">Reference proteome</keyword>
<dbReference type="AlphaFoldDB" id="A0A6G0VZM4"/>
<name>A0A6G0VZM4_APHCR</name>
<dbReference type="Proteomes" id="UP000478052">
    <property type="component" value="Unassembled WGS sequence"/>
</dbReference>
<dbReference type="EMBL" id="VUJU01010325">
    <property type="protein sequence ID" value="KAF0714775.1"/>
    <property type="molecule type" value="Genomic_DNA"/>
</dbReference>
<accession>A0A6G0VZM4</accession>
<evidence type="ECO:0000313" key="1">
    <source>
        <dbReference type="EMBL" id="KAF0714775.1"/>
    </source>
</evidence>
<organism evidence="1 2">
    <name type="scientific">Aphis craccivora</name>
    <name type="common">Cowpea aphid</name>
    <dbReference type="NCBI Taxonomy" id="307492"/>
    <lineage>
        <taxon>Eukaryota</taxon>
        <taxon>Metazoa</taxon>
        <taxon>Ecdysozoa</taxon>
        <taxon>Arthropoda</taxon>
        <taxon>Hexapoda</taxon>
        <taxon>Insecta</taxon>
        <taxon>Pterygota</taxon>
        <taxon>Neoptera</taxon>
        <taxon>Paraneoptera</taxon>
        <taxon>Hemiptera</taxon>
        <taxon>Sternorrhyncha</taxon>
        <taxon>Aphidomorpha</taxon>
        <taxon>Aphidoidea</taxon>
        <taxon>Aphididae</taxon>
        <taxon>Aphidini</taxon>
        <taxon>Aphis</taxon>
        <taxon>Aphis</taxon>
    </lineage>
</organism>
<evidence type="ECO:0008006" key="3">
    <source>
        <dbReference type="Google" id="ProtNLM"/>
    </source>
</evidence>
<proteinExistence type="predicted"/>
<protein>
    <recommendedName>
        <fullName evidence="3">RNA-directed DNA polymerase</fullName>
    </recommendedName>
</protein>
<reference evidence="1 2" key="1">
    <citation type="submission" date="2019-08" db="EMBL/GenBank/DDBJ databases">
        <title>Whole genome of Aphis craccivora.</title>
        <authorList>
            <person name="Voronova N.V."/>
            <person name="Shulinski R.S."/>
            <person name="Bandarenka Y.V."/>
            <person name="Zhorov D.G."/>
            <person name="Warner D."/>
        </authorList>
    </citation>
    <scope>NUCLEOTIDE SEQUENCE [LARGE SCALE GENOMIC DNA]</scope>
    <source>
        <strain evidence="1">180601</strain>
        <tissue evidence="1">Whole Body</tissue>
    </source>
</reference>
<sequence>KILIYKVLFKPIWSYGIQLWRSAKDFNINKIQTFQSKCLRQITKAPFYVSNDTLHRDLLIPTEKNVAKTLYKRFHLKLANYRNPLIQNLSSLTLPGDI</sequence>